<dbReference type="eggNOG" id="KOG1246">
    <property type="taxonomic scope" value="Eukaryota"/>
</dbReference>
<dbReference type="GO" id="GO:0046872">
    <property type="term" value="F:metal ion binding"/>
    <property type="evidence" value="ECO:0007669"/>
    <property type="project" value="UniProtKB-KW"/>
</dbReference>
<dbReference type="InterPro" id="IPR036431">
    <property type="entry name" value="ARID_dom_sf"/>
</dbReference>
<dbReference type="InParanoid" id="A9UXX0"/>
<dbReference type="InterPro" id="IPR003349">
    <property type="entry name" value="JmjN"/>
</dbReference>
<dbReference type="Pfam" id="PF02375">
    <property type="entry name" value="JmjN"/>
    <property type="match status" value="1"/>
</dbReference>
<sequence>MAGRNQPPRFTAPPETRVYRPTLTQFVDPMRYIESIRAEAETYGVVKIVPPTGWNMEFALSDDSFHFQPRVQVLSELEGQSRARNDFLERLEEYWRLQGSKLRDAPVIDGQPIDLFALYKVSPTPS</sequence>
<accession>A9UXX0</accession>
<evidence type="ECO:0000259" key="4">
    <source>
        <dbReference type="PROSITE" id="PS51183"/>
    </source>
</evidence>
<dbReference type="OMA" id="WTHICRE"/>
<keyword evidence="6" id="KW-1185">Reference proteome</keyword>
<evidence type="ECO:0000313" key="6">
    <source>
        <dbReference type="Proteomes" id="UP000001357"/>
    </source>
</evidence>
<evidence type="ECO:0008006" key="7">
    <source>
        <dbReference type="Google" id="ProtNLM"/>
    </source>
</evidence>
<dbReference type="SMART" id="SM00545">
    <property type="entry name" value="JmjN"/>
    <property type="match status" value="1"/>
</dbReference>
<dbReference type="Gene3D" id="2.60.120.650">
    <property type="entry name" value="Cupin"/>
    <property type="match status" value="1"/>
</dbReference>
<dbReference type="SUPFAM" id="SSF46774">
    <property type="entry name" value="ARID-like"/>
    <property type="match status" value="1"/>
</dbReference>
<keyword evidence="2" id="KW-0408">Iron</keyword>
<dbReference type="EMBL" id="CH991549">
    <property type="protein sequence ID" value="EDQ89920.1"/>
    <property type="molecule type" value="Genomic_DNA"/>
</dbReference>
<dbReference type="KEGG" id="mbr:MONBRDRAFT_16906"/>
<keyword evidence="1" id="KW-0479">Metal-binding</keyword>
<evidence type="ECO:0000259" key="3">
    <source>
        <dbReference type="PROSITE" id="PS51011"/>
    </source>
</evidence>
<dbReference type="STRING" id="81824.A9UXX0"/>
<dbReference type="FunFam" id="2.60.120.650:FF:000035">
    <property type="entry name" value="PHD transcription factor Rum1"/>
    <property type="match status" value="1"/>
</dbReference>
<dbReference type="GO" id="GO:0003677">
    <property type="term" value="F:DNA binding"/>
    <property type="evidence" value="ECO:0007669"/>
    <property type="project" value="InterPro"/>
</dbReference>
<dbReference type="PANTHER" id="PTHR10694:SF33">
    <property type="entry name" value="LYSINE-SPECIFIC DEMETHYLASE 5"/>
    <property type="match status" value="1"/>
</dbReference>
<feature type="domain" description="JmjN" evidence="4">
    <location>
        <begin position="16"/>
        <end position="57"/>
    </location>
</feature>
<evidence type="ECO:0000256" key="2">
    <source>
        <dbReference type="ARBA" id="ARBA00023004"/>
    </source>
</evidence>
<protein>
    <recommendedName>
        <fullName evidence="7">JmjN domain-containing protein</fullName>
    </recommendedName>
</protein>
<dbReference type="PROSITE" id="PS51183">
    <property type="entry name" value="JMJN"/>
    <property type="match status" value="1"/>
</dbReference>
<dbReference type="PROSITE" id="PS51011">
    <property type="entry name" value="ARID"/>
    <property type="match status" value="1"/>
</dbReference>
<organism evidence="5 6">
    <name type="scientific">Monosiga brevicollis</name>
    <name type="common">Choanoflagellate</name>
    <dbReference type="NCBI Taxonomy" id="81824"/>
    <lineage>
        <taxon>Eukaryota</taxon>
        <taxon>Choanoflagellata</taxon>
        <taxon>Craspedida</taxon>
        <taxon>Salpingoecidae</taxon>
        <taxon>Monosiga</taxon>
    </lineage>
</organism>
<name>A9UXX0_MONBE</name>
<proteinExistence type="predicted"/>
<gene>
    <name evidence="5" type="ORF">MONBRDRAFT_16906</name>
</gene>
<dbReference type="Pfam" id="PF01388">
    <property type="entry name" value="ARID"/>
    <property type="match status" value="1"/>
</dbReference>
<dbReference type="PANTHER" id="PTHR10694">
    <property type="entry name" value="LYSINE-SPECIFIC DEMETHYLASE"/>
    <property type="match status" value="1"/>
</dbReference>
<dbReference type="RefSeq" id="XP_001745342.1">
    <property type="nucleotide sequence ID" value="XM_001745290.1"/>
</dbReference>
<evidence type="ECO:0000313" key="5">
    <source>
        <dbReference type="EMBL" id="EDQ89920.1"/>
    </source>
</evidence>
<dbReference type="AlphaFoldDB" id="A9UXX0"/>
<dbReference type="Proteomes" id="UP000001357">
    <property type="component" value="Unassembled WGS sequence"/>
</dbReference>
<evidence type="ECO:0000256" key="1">
    <source>
        <dbReference type="ARBA" id="ARBA00022723"/>
    </source>
</evidence>
<reference evidence="5 6" key="1">
    <citation type="journal article" date="2008" name="Nature">
        <title>The genome of the choanoflagellate Monosiga brevicollis and the origin of metazoans.</title>
        <authorList>
            <consortium name="JGI Sequencing"/>
            <person name="King N."/>
            <person name="Westbrook M.J."/>
            <person name="Young S.L."/>
            <person name="Kuo A."/>
            <person name="Abedin M."/>
            <person name="Chapman J."/>
            <person name="Fairclough S."/>
            <person name="Hellsten U."/>
            <person name="Isogai Y."/>
            <person name="Letunic I."/>
            <person name="Marr M."/>
            <person name="Pincus D."/>
            <person name="Putnam N."/>
            <person name="Rokas A."/>
            <person name="Wright K.J."/>
            <person name="Zuzow R."/>
            <person name="Dirks W."/>
            <person name="Good M."/>
            <person name="Goodstein D."/>
            <person name="Lemons D."/>
            <person name="Li W."/>
            <person name="Lyons J.B."/>
            <person name="Morris A."/>
            <person name="Nichols S."/>
            <person name="Richter D.J."/>
            <person name="Salamov A."/>
            <person name="Bork P."/>
            <person name="Lim W.A."/>
            <person name="Manning G."/>
            <person name="Miller W.T."/>
            <person name="McGinnis W."/>
            <person name="Shapiro H."/>
            <person name="Tjian R."/>
            <person name="Grigoriev I.V."/>
            <person name="Rokhsar D."/>
        </authorList>
    </citation>
    <scope>NUCLEOTIDE SEQUENCE [LARGE SCALE GENOMIC DNA]</scope>
    <source>
        <strain evidence="6">MX1 / ATCC 50154</strain>
    </source>
</reference>
<feature type="domain" description="ARID" evidence="3">
    <location>
        <begin position="81"/>
        <end position="126"/>
    </location>
</feature>
<dbReference type="GO" id="GO:0141052">
    <property type="term" value="F:histone H3 demethylase activity"/>
    <property type="evidence" value="ECO:0007669"/>
    <property type="project" value="UniProtKB-ARBA"/>
</dbReference>
<dbReference type="GeneID" id="5890703"/>
<dbReference type="InterPro" id="IPR001606">
    <property type="entry name" value="ARID_dom"/>
</dbReference>